<dbReference type="InterPro" id="IPR017441">
    <property type="entry name" value="Protein_kinase_ATP_BS"/>
</dbReference>
<evidence type="ECO:0000313" key="16">
    <source>
        <dbReference type="EMBL" id="CEM55855.1"/>
    </source>
</evidence>
<comment type="catalytic activity">
    <reaction evidence="10">
        <text>L-threonyl-[protein] + ATP = O-phospho-L-threonyl-[protein] + ADP + H(+)</text>
        <dbReference type="Rhea" id="RHEA:46608"/>
        <dbReference type="Rhea" id="RHEA-COMP:11060"/>
        <dbReference type="Rhea" id="RHEA-COMP:11605"/>
        <dbReference type="ChEBI" id="CHEBI:15378"/>
        <dbReference type="ChEBI" id="CHEBI:30013"/>
        <dbReference type="ChEBI" id="CHEBI:30616"/>
        <dbReference type="ChEBI" id="CHEBI:61977"/>
        <dbReference type="ChEBI" id="CHEBI:456216"/>
        <dbReference type="EC" id="2.7.11.1"/>
    </reaction>
</comment>
<evidence type="ECO:0000256" key="14">
    <source>
        <dbReference type="SAM" id="MobiDB-lite"/>
    </source>
</evidence>
<feature type="region of interest" description="Disordered" evidence="14">
    <location>
        <begin position="287"/>
        <end position="403"/>
    </location>
</feature>
<dbReference type="CDD" id="cd14002">
    <property type="entry name" value="STKc_STK36"/>
    <property type="match status" value="1"/>
</dbReference>
<evidence type="ECO:0000259" key="15">
    <source>
        <dbReference type="PROSITE" id="PS50011"/>
    </source>
</evidence>
<evidence type="ECO:0000256" key="13">
    <source>
        <dbReference type="PROSITE-ProRule" id="PRU10141"/>
    </source>
</evidence>
<feature type="binding site" evidence="13">
    <location>
        <position position="37"/>
    </location>
    <ligand>
        <name>ATP</name>
        <dbReference type="ChEBI" id="CHEBI:30616"/>
    </ligand>
</feature>
<dbReference type="GO" id="GO:0004674">
    <property type="term" value="F:protein serine/threonine kinase activity"/>
    <property type="evidence" value="ECO:0007669"/>
    <property type="project" value="UniProtKB-KW"/>
</dbReference>
<feature type="region of interest" description="Disordered" evidence="14">
    <location>
        <begin position="1582"/>
        <end position="1607"/>
    </location>
</feature>
<dbReference type="FunFam" id="1.10.510.10:FF:000292">
    <property type="entry name" value="Serine/threonine-protein kinase 36"/>
    <property type="match status" value="1"/>
</dbReference>
<evidence type="ECO:0000256" key="8">
    <source>
        <dbReference type="ARBA" id="ARBA00022840"/>
    </source>
</evidence>
<accession>A0A0G4IEY6</accession>
<dbReference type="VEuPathDB" id="CryptoDB:Cvel_13894"/>
<dbReference type="PANTHER" id="PTHR22983:SF6">
    <property type="entry name" value="SERINE_THREONINE-PROTEIN KINASE 36"/>
    <property type="match status" value="1"/>
</dbReference>
<feature type="compositionally biased region" description="Low complexity" evidence="14">
    <location>
        <begin position="1412"/>
        <end position="1421"/>
    </location>
</feature>
<proteinExistence type="predicted"/>
<evidence type="ECO:0000256" key="2">
    <source>
        <dbReference type="ARBA" id="ARBA00012513"/>
    </source>
</evidence>
<dbReference type="EMBL" id="CDMZ01005918">
    <property type="protein sequence ID" value="CEM55855.1"/>
    <property type="molecule type" value="Genomic_DNA"/>
</dbReference>
<keyword evidence="7" id="KW-0418">Kinase</keyword>
<name>A0A0G4IEY6_9ALVE</name>
<keyword evidence="9" id="KW-0206">Cytoskeleton</keyword>
<keyword evidence="3" id="KW-0963">Cytoplasm</keyword>
<keyword evidence="4" id="KW-0723">Serine/threonine-protein kinase</keyword>
<evidence type="ECO:0000256" key="9">
    <source>
        <dbReference type="ARBA" id="ARBA00023212"/>
    </source>
</evidence>
<comment type="catalytic activity">
    <reaction evidence="11">
        <text>L-seryl-[protein] + ATP = O-phospho-L-seryl-[protein] + ADP + H(+)</text>
        <dbReference type="Rhea" id="RHEA:17989"/>
        <dbReference type="Rhea" id="RHEA-COMP:9863"/>
        <dbReference type="Rhea" id="RHEA-COMP:11604"/>
        <dbReference type="ChEBI" id="CHEBI:15378"/>
        <dbReference type="ChEBI" id="CHEBI:29999"/>
        <dbReference type="ChEBI" id="CHEBI:30616"/>
        <dbReference type="ChEBI" id="CHEBI:83421"/>
        <dbReference type="ChEBI" id="CHEBI:456216"/>
        <dbReference type="EC" id="2.7.11.1"/>
    </reaction>
</comment>
<dbReference type="InterPro" id="IPR011009">
    <property type="entry name" value="Kinase-like_dom_sf"/>
</dbReference>
<keyword evidence="5" id="KW-0808">Transferase</keyword>
<dbReference type="SMART" id="SM00220">
    <property type="entry name" value="S_TKc"/>
    <property type="match status" value="1"/>
</dbReference>
<evidence type="ECO:0000256" key="11">
    <source>
        <dbReference type="ARBA" id="ARBA00048679"/>
    </source>
</evidence>
<evidence type="ECO:0000256" key="3">
    <source>
        <dbReference type="ARBA" id="ARBA00022490"/>
    </source>
</evidence>
<evidence type="ECO:0000256" key="10">
    <source>
        <dbReference type="ARBA" id="ARBA00047899"/>
    </source>
</evidence>
<dbReference type="InterPro" id="IPR000719">
    <property type="entry name" value="Prot_kinase_dom"/>
</dbReference>
<dbReference type="PROSITE" id="PS00108">
    <property type="entry name" value="PROTEIN_KINASE_ST"/>
    <property type="match status" value="1"/>
</dbReference>
<sequence>MEKYHIGHCIGEGCFGKVFKGRRKYSTQGVALKFIAKQGKRDKDLENLRQEIAILKRLQHPNIIKLLDSFETPTDFCVVTEFAQGELFEIFQDEEKFPESQVRLIAQQLVRALHYLHSNRVIHRDMKPQNILIGTHRAVKLCDFGFARAMSCNTMVLHSIKGTPLYMAPELVTEQPYNHNADLWSLGIILYELFMGLPPFYTKSLMHLISLISKSPVHYSPDMSPAFRSFLYGLLQKDPGKRLTWPQLGYHAFVCDPATRDPTVGPFHLSVPAVSALAPFSGLAKHQAPADGVDKENLDTRNNQPAKSPTPTHAEPVSRQRYERGREKEGDHKERGDRQHPPRPNRFVPLAANETRDNEKENQRDIESRQKPAIRIPPPPPLSEVAGRAFSNPSSSSHRIPPTIPVDLRAVRGAEGRLPPPTCMPSPDGVSPTSQPPTPTASTAATRHTLARAEKQMAFLRTTAERHLAALATGRRPEMISRFSSLMRDLGLVGAGGGRGLGGAGAPPLAGTGTGEGAQLNGLLRLVLRLFSPAFAADLSDKETENVATLKRLTGESLRLGAALAAALAGVGVAGGAGNVCLTGVDAEGTHQCWKALQSCLGIFSYFLRRPEKCLLEGAQKGAEGHRRGGGAGWSEQEQSGWRRGLHSDTLPFILTPVPSASEEKAETTAATPLYLLQSIAVSLSKGSPLHADLASSRAALVDAVSVVFAALPAGSRNPVVVGALESLRTFQWKGGVKGDSSGGCFVSGIFALVRAVVTFWSQASGVLSGSLHNMQQQGTQQGPETAQLMVFSEKLGRYATETLSSLVAVEGCVDSVALGTEVFGLNTLRLPDLLMNLAKQTALYTRNEGVRGEGGRAEQRTSPSPCALGAQSASLVVLEWMASLPPSVFPGSAGSLLFEAGQLVDRERRGMDGEKMGGATTDVAGLPLSVLLRTLDHSSAVAETEWRKKSEEIGSPLSAPTADPETESGKVGGEDLKSPSSAPRSAGGGKKGQAEACRGSSGDMYFHHRSVVCLCMRILSRFLAARLVGHSPFPSQRRQGTPRDRRKVSGNHEGPEQGVVLCILARSASSMKKGAANVHPAFLAALVRRSCLELRRSASRVQKATEREAGSDSSDALLSGCLAARLLLEAIAAIQSLEGAAGAQGWTAFAQVAPESVVEAAIELLRVLHSGGERRWKPLLMPVLAYTGIPVSAAATEEGAMQLAACLPGLVALALQKPRVAITQAAFFSASPAGVAERVLSDGRVFSLFSEWLEREAGSPSRRQDSKCLGEGRGEGPEALAFACDVVASSLAQAGGARKGWNRGCSGDAEEVQRETRLWRKLLSRLNEWQSVWCCPVGREQHKGRDGQRDDRLLISGLATARSVYEALLRLASSSASPHVSPSAVPRETSPADLREAAKFLRLAAATQASLPSSASVSSRSPPPPPTSLPGLSPKRGGDEGVVSGATRESLRGAARAAVSFLSFELNEYMKAQRAGASGGTAHGSILKHFEEGQGTGDREAGGDLLAVIVDTLELLGGADKAPGVGFALTFANALLKGSEEAEGASRRLVPVFRRLPELLRDECVDVRHAALSLCPFALSSRKGSGGETRPEGAEEGGVSHLGGEDAWRPATMEALLERARDEDAGCRVKTAEVLQTLFRQGFPFSFPCSSAEGERAAPSSSSSSSSSRRKQEKGKTQQDETRKGNSQQLCTTRAIRSLQVLLKDSNEGVCRQAVASLRTALGRSGAAVDAALNLDVCSDLCALTESGLRRAETDIRAACNAVVEERGREKERSGEREGEAALESLATVSLQFFEGPLFREAFRALQSLCALRSDLASRALKQTDAREVSARIRDLSARVRDACKRGNLAEALSQAEKNDQRQRVRLLRQLSGVGEWPLVRASEDVARRMDSFHR</sequence>
<dbReference type="GO" id="GO:0005524">
    <property type="term" value="F:ATP binding"/>
    <property type="evidence" value="ECO:0007669"/>
    <property type="project" value="UniProtKB-UniRule"/>
</dbReference>
<dbReference type="FunFam" id="3.30.200.20:FF:000042">
    <property type="entry name" value="Aurora kinase A"/>
    <property type="match status" value="1"/>
</dbReference>
<dbReference type="SUPFAM" id="SSF48371">
    <property type="entry name" value="ARM repeat"/>
    <property type="match status" value="1"/>
</dbReference>
<dbReference type="PROSITE" id="PS50011">
    <property type="entry name" value="PROTEIN_KINASE_DOM"/>
    <property type="match status" value="1"/>
</dbReference>
<dbReference type="InterPro" id="IPR008271">
    <property type="entry name" value="Ser/Thr_kinase_AS"/>
</dbReference>
<feature type="compositionally biased region" description="Basic and acidic residues" evidence="14">
    <location>
        <begin position="316"/>
        <end position="340"/>
    </location>
</feature>
<feature type="compositionally biased region" description="Polar residues" evidence="14">
    <location>
        <begin position="300"/>
        <end position="311"/>
    </location>
</feature>
<comment type="subcellular location">
    <subcellularLocation>
        <location evidence="1">Cytoplasm</location>
        <location evidence="1">Cytoskeleton</location>
    </subcellularLocation>
</comment>
<dbReference type="Pfam" id="PF00069">
    <property type="entry name" value="Pkinase"/>
    <property type="match status" value="1"/>
</dbReference>
<evidence type="ECO:0000256" key="5">
    <source>
        <dbReference type="ARBA" id="ARBA00022679"/>
    </source>
</evidence>
<feature type="compositionally biased region" description="Basic and acidic residues" evidence="14">
    <location>
        <begin position="1675"/>
        <end position="1685"/>
    </location>
</feature>
<feature type="region of interest" description="Disordered" evidence="14">
    <location>
        <begin position="1032"/>
        <end position="1054"/>
    </location>
</feature>
<feature type="domain" description="Protein kinase" evidence="15">
    <location>
        <begin position="4"/>
        <end position="254"/>
    </location>
</feature>
<dbReference type="EC" id="2.7.11.1" evidence="2"/>
<feature type="region of interest" description="Disordered" evidence="14">
    <location>
        <begin position="1412"/>
        <end position="1444"/>
    </location>
</feature>
<organism evidence="16">
    <name type="scientific">Chromera velia CCMP2878</name>
    <dbReference type="NCBI Taxonomy" id="1169474"/>
    <lineage>
        <taxon>Eukaryota</taxon>
        <taxon>Sar</taxon>
        <taxon>Alveolata</taxon>
        <taxon>Colpodellida</taxon>
        <taxon>Chromeraceae</taxon>
        <taxon>Chromera</taxon>
    </lineage>
</organism>
<keyword evidence="6 13" id="KW-0547">Nucleotide-binding</keyword>
<dbReference type="InterPro" id="IPR011989">
    <property type="entry name" value="ARM-like"/>
</dbReference>
<dbReference type="GO" id="GO:0005737">
    <property type="term" value="C:cytoplasm"/>
    <property type="evidence" value="ECO:0007669"/>
    <property type="project" value="UniProtKB-ARBA"/>
</dbReference>
<evidence type="ECO:0000256" key="7">
    <source>
        <dbReference type="ARBA" id="ARBA00022777"/>
    </source>
</evidence>
<evidence type="ECO:0000256" key="1">
    <source>
        <dbReference type="ARBA" id="ARBA00004245"/>
    </source>
</evidence>
<dbReference type="SUPFAM" id="SSF56112">
    <property type="entry name" value="Protein kinase-like (PK-like)"/>
    <property type="match status" value="1"/>
</dbReference>
<keyword evidence="8 13" id="KW-0067">ATP-binding</keyword>
<feature type="compositionally biased region" description="Basic and acidic residues" evidence="14">
    <location>
        <begin position="354"/>
        <end position="370"/>
    </location>
</feature>
<feature type="region of interest" description="Disordered" evidence="14">
    <location>
        <begin position="419"/>
        <end position="446"/>
    </location>
</feature>
<evidence type="ECO:0000256" key="12">
    <source>
        <dbReference type="ARBA" id="ARBA00075375"/>
    </source>
</evidence>
<dbReference type="Gene3D" id="1.10.510.10">
    <property type="entry name" value="Transferase(Phosphotransferase) domain 1"/>
    <property type="match status" value="1"/>
</dbReference>
<feature type="region of interest" description="Disordered" evidence="14">
    <location>
        <begin position="1655"/>
        <end position="1690"/>
    </location>
</feature>
<protein>
    <recommendedName>
        <fullName evidence="2">non-specific serine/threonine protein kinase</fullName>
        <ecNumber evidence="2">2.7.11.1</ecNumber>
    </recommendedName>
    <alternativeName>
        <fullName evidence="12">Fused homolog</fullName>
    </alternativeName>
</protein>
<feature type="region of interest" description="Disordered" evidence="14">
    <location>
        <begin position="942"/>
        <end position="999"/>
    </location>
</feature>
<dbReference type="PANTHER" id="PTHR22983">
    <property type="entry name" value="PROTEIN KINASE RELATED"/>
    <property type="match status" value="1"/>
</dbReference>
<dbReference type="PROSITE" id="PS00107">
    <property type="entry name" value="PROTEIN_KINASE_ATP"/>
    <property type="match status" value="1"/>
</dbReference>
<dbReference type="Gene3D" id="1.25.10.10">
    <property type="entry name" value="Leucine-rich Repeat Variant"/>
    <property type="match status" value="1"/>
</dbReference>
<evidence type="ECO:0000256" key="6">
    <source>
        <dbReference type="ARBA" id="ARBA00022741"/>
    </source>
</evidence>
<dbReference type="InterPro" id="IPR016024">
    <property type="entry name" value="ARM-type_fold"/>
</dbReference>
<reference evidence="16" key="1">
    <citation type="submission" date="2014-11" db="EMBL/GenBank/DDBJ databases">
        <authorList>
            <person name="Otto D Thomas"/>
            <person name="Naeem Raeece"/>
        </authorList>
    </citation>
    <scope>NUCLEOTIDE SEQUENCE</scope>
</reference>
<gene>
    <name evidence="16" type="ORF">Cvel_13894</name>
</gene>
<evidence type="ECO:0000256" key="4">
    <source>
        <dbReference type="ARBA" id="ARBA00022527"/>
    </source>
</evidence>
<dbReference type="GO" id="GO:0005856">
    <property type="term" value="C:cytoskeleton"/>
    <property type="evidence" value="ECO:0007669"/>
    <property type="project" value="UniProtKB-SubCell"/>
</dbReference>